<dbReference type="Pfam" id="PF02149">
    <property type="entry name" value="KA1"/>
    <property type="match status" value="1"/>
</dbReference>
<dbReference type="Pfam" id="PF00069">
    <property type="entry name" value="Pkinase"/>
    <property type="match status" value="1"/>
</dbReference>
<feature type="domain" description="Protein kinase" evidence="13">
    <location>
        <begin position="11"/>
        <end position="263"/>
    </location>
</feature>
<keyword evidence="8" id="KW-0418">Kinase</keyword>
<evidence type="ECO:0000256" key="10">
    <source>
        <dbReference type="ARBA" id="ARBA00047899"/>
    </source>
</evidence>
<dbReference type="EMBL" id="JACMRX010000004">
    <property type="protein sequence ID" value="KAF7990259.1"/>
    <property type="molecule type" value="Genomic_DNA"/>
</dbReference>
<evidence type="ECO:0000256" key="3">
    <source>
        <dbReference type="ARBA" id="ARBA00017168"/>
    </source>
</evidence>
<proteinExistence type="inferred from homology"/>
<dbReference type="OrthoDB" id="193931at2759"/>
<evidence type="ECO:0000256" key="2">
    <source>
        <dbReference type="ARBA" id="ARBA00012513"/>
    </source>
</evidence>
<dbReference type="GO" id="GO:0035556">
    <property type="term" value="P:intracellular signal transduction"/>
    <property type="evidence" value="ECO:0007669"/>
    <property type="project" value="TreeGrafter"/>
</dbReference>
<dbReference type="Gene3D" id="1.10.510.10">
    <property type="entry name" value="Transferase(Phosphotransferase) domain 1"/>
    <property type="match status" value="1"/>
</dbReference>
<dbReference type="PROSITE" id="PS50032">
    <property type="entry name" value="KA1"/>
    <property type="match status" value="1"/>
</dbReference>
<comment type="catalytic activity">
    <reaction evidence="11">
        <text>L-seryl-[protein] + ATP = O-phospho-L-seryl-[protein] + ADP + H(+)</text>
        <dbReference type="Rhea" id="RHEA:17989"/>
        <dbReference type="Rhea" id="RHEA-COMP:9863"/>
        <dbReference type="Rhea" id="RHEA-COMP:11604"/>
        <dbReference type="ChEBI" id="CHEBI:15378"/>
        <dbReference type="ChEBI" id="CHEBI:29999"/>
        <dbReference type="ChEBI" id="CHEBI:30616"/>
        <dbReference type="ChEBI" id="CHEBI:83421"/>
        <dbReference type="ChEBI" id="CHEBI:456216"/>
        <dbReference type="EC" id="2.7.11.1"/>
    </reaction>
</comment>
<organism evidence="15 16">
    <name type="scientific">Aphidius gifuensis</name>
    <name type="common">Parasitoid wasp</name>
    <dbReference type="NCBI Taxonomy" id="684658"/>
    <lineage>
        <taxon>Eukaryota</taxon>
        <taxon>Metazoa</taxon>
        <taxon>Ecdysozoa</taxon>
        <taxon>Arthropoda</taxon>
        <taxon>Hexapoda</taxon>
        <taxon>Insecta</taxon>
        <taxon>Pterygota</taxon>
        <taxon>Neoptera</taxon>
        <taxon>Endopterygota</taxon>
        <taxon>Hymenoptera</taxon>
        <taxon>Apocrita</taxon>
        <taxon>Ichneumonoidea</taxon>
        <taxon>Braconidae</taxon>
        <taxon>Aphidiinae</taxon>
        <taxon>Aphidius</taxon>
    </lineage>
</organism>
<dbReference type="CDD" id="cd12198">
    <property type="entry name" value="MELK_C"/>
    <property type="match status" value="1"/>
</dbReference>
<dbReference type="FunFam" id="1.10.510.10:FF:000271">
    <property type="entry name" value="Non-specific serine/threonine protein kinase"/>
    <property type="match status" value="1"/>
</dbReference>
<dbReference type="InterPro" id="IPR000719">
    <property type="entry name" value="Prot_kinase_dom"/>
</dbReference>
<evidence type="ECO:0000259" key="13">
    <source>
        <dbReference type="PROSITE" id="PS50011"/>
    </source>
</evidence>
<evidence type="ECO:0000256" key="11">
    <source>
        <dbReference type="ARBA" id="ARBA00048679"/>
    </source>
</evidence>
<dbReference type="GO" id="GO:0005737">
    <property type="term" value="C:cytoplasm"/>
    <property type="evidence" value="ECO:0007669"/>
    <property type="project" value="TreeGrafter"/>
</dbReference>
<comment type="caution">
    <text evidence="15">The sequence shown here is derived from an EMBL/GenBank/DDBJ whole genome shotgun (WGS) entry which is preliminary data.</text>
</comment>
<evidence type="ECO:0000256" key="1">
    <source>
        <dbReference type="ARBA" id="ARBA00006234"/>
    </source>
</evidence>
<dbReference type="InterPro" id="IPR028375">
    <property type="entry name" value="KA1/Ssp2_C"/>
</dbReference>
<dbReference type="EC" id="2.7.11.1" evidence="2"/>
<evidence type="ECO:0000256" key="9">
    <source>
        <dbReference type="ARBA" id="ARBA00022840"/>
    </source>
</evidence>
<dbReference type="Gene3D" id="3.30.310.80">
    <property type="entry name" value="Kinase associated domain 1, KA1"/>
    <property type="match status" value="1"/>
</dbReference>
<evidence type="ECO:0000313" key="16">
    <source>
        <dbReference type="Proteomes" id="UP000639338"/>
    </source>
</evidence>
<feature type="binding site" evidence="12">
    <location>
        <position position="40"/>
    </location>
    <ligand>
        <name>ATP</name>
        <dbReference type="ChEBI" id="CHEBI:30616"/>
    </ligand>
</feature>
<dbReference type="InterPro" id="IPR017441">
    <property type="entry name" value="Protein_kinase_ATP_BS"/>
</dbReference>
<dbReference type="InterPro" id="IPR034673">
    <property type="entry name" value="MELK"/>
</dbReference>
<dbReference type="SMART" id="SM00220">
    <property type="entry name" value="S_TKc"/>
    <property type="match status" value="1"/>
</dbReference>
<comment type="similarity">
    <text evidence="1">Belongs to the protein kinase superfamily. CAMK Ser/Thr protein kinase family. SNF1 subfamily.</text>
</comment>
<keyword evidence="9 12" id="KW-0067">ATP-binding</keyword>
<evidence type="ECO:0000313" key="15">
    <source>
        <dbReference type="EMBL" id="KAF7990259.1"/>
    </source>
</evidence>
<dbReference type="FunFam" id="3.30.200.20:FF:000003">
    <property type="entry name" value="Non-specific serine/threonine protein kinase"/>
    <property type="match status" value="1"/>
</dbReference>
<dbReference type="SUPFAM" id="SSF56112">
    <property type="entry name" value="Protein kinase-like (PK-like)"/>
    <property type="match status" value="1"/>
</dbReference>
<dbReference type="AlphaFoldDB" id="A0A835CP62"/>
<keyword evidence="4" id="KW-0723">Serine/threonine-protein kinase</keyword>
<dbReference type="PANTHER" id="PTHR24346:SF30">
    <property type="entry name" value="MATERNAL EMBRYONIC LEUCINE ZIPPER KINASE"/>
    <property type="match status" value="1"/>
</dbReference>
<dbReference type="PANTHER" id="PTHR24346">
    <property type="entry name" value="MAP/MICROTUBULE AFFINITY-REGULATING KINASE"/>
    <property type="match status" value="1"/>
</dbReference>
<evidence type="ECO:0000256" key="6">
    <source>
        <dbReference type="ARBA" id="ARBA00022703"/>
    </source>
</evidence>
<evidence type="ECO:0000256" key="8">
    <source>
        <dbReference type="ARBA" id="ARBA00022777"/>
    </source>
</evidence>
<dbReference type="InterPro" id="IPR008271">
    <property type="entry name" value="Ser/Thr_kinase_AS"/>
</dbReference>
<sequence>MSRYAALKGFYELEKTIGCGGFAKVKLSTHILTGEKVAIKIMEKAALGDDLPRVKLEVEALKTLQHQHICRLYQIIETDTHYFMVMEYCSGGELFDHIVEKKRLSEAESRKFFRQIVSAVAYLHSYGYAHRDLKPENVLLDKNENLKLIDFGLCAKPKGGMQSHLYTSCGSPTYAAPELILGKKYLGAEVDIWSMGVLLYALLCGYLPFDDSSIENLYKKILSGNYEEPNWLTNSSKKLIRAMLQTDPKNRITINELCNHPWVLSGYMNSIKIHKKSNFERDDDVLKIMNSICGDDVFDIWSILNKSSRTDYRTATYLLLLDKKLKGQLLKSTNYAKFNFNYYDCMTNNIMTKITMSPRSKIFRKNPICDENNESVSTVPEPEIIGKSFVEPTIPGRKRLRSKDIDDVSSPVPTKKLIDSKMILTPTTPAKQSIKDTRSSSTPGSAKKMMMGLERGLNKVRCVLTPKRRFNASDIVGDQPQILSSKGLCNVSSTSSSNPKIVLLQLRRALQKKGITCSQKNYTLQGETDSIDIENSKNGGKPTTTRKVCSFQLEVCLLEGISDDTPIVGIRRKRLKGDAWVYKRVCEEVLALAAESFGTNQNEPTASNVLI</sequence>
<name>A0A835CP62_APHGI</name>
<evidence type="ECO:0000256" key="4">
    <source>
        <dbReference type="ARBA" id="ARBA00022527"/>
    </source>
</evidence>
<evidence type="ECO:0000256" key="7">
    <source>
        <dbReference type="ARBA" id="ARBA00022741"/>
    </source>
</evidence>
<keyword evidence="7 12" id="KW-0547">Nucleotide-binding</keyword>
<evidence type="ECO:0000259" key="14">
    <source>
        <dbReference type="PROSITE" id="PS50032"/>
    </source>
</evidence>
<dbReference type="InterPro" id="IPR001772">
    <property type="entry name" value="KA1_dom"/>
</dbReference>
<dbReference type="PROSITE" id="PS00107">
    <property type="entry name" value="PROTEIN_KINASE_ATP"/>
    <property type="match status" value="1"/>
</dbReference>
<gene>
    <name evidence="15" type="ORF">HCN44_000064</name>
</gene>
<comment type="catalytic activity">
    <reaction evidence="10">
        <text>L-threonyl-[protein] + ATP = O-phospho-L-threonyl-[protein] + ADP + H(+)</text>
        <dbReference type="Rhea" id="RHEA:46608"/>
        <dbReference type="Rhea" id="RHEA-COMP:11060"/>
        <dbReference type="Rhea" id="RHEA-COMP:11605"/>
        <dbReference type="ChEBI" id="CHEBI:15378"/>
        <dbReference type="ChEBI" id="CHEBI:30013"/>
        <dbReference type="ChEBI" id="CHEBI:30616"/>
        <dbReference type="ChEBI" id="CHEBI:61977"/>
        <dbReference type="ChEBI" id="CHEBI:456216"/>
        <dbReference type="EC" id="2.7.11.1"/>
    </reaction>
</comment>
<evidence type="ECO:0000256" key="12">
    <source>
        <dbReference type="PROSITE-ProRule" id="PRU10141"/>
    </source>
</evidence>
<dbReference type="PROSITE" id="PS00108">
    <property type="entry name" value="PROTEIN_KINASE_ST"/>
    <property type="match status" value="1"/>
</dbReference>
<keyword evidence="5" id="KW-0808">Transferase</keyword>
<dbReference type="SUPFAM" id="SSF103243">
    <property type="entry name" value="KA1-like"/>
    <property type="match status" value="1"/>
</dbReference>
<protein>
    <recommendedName>
        <fullName evidence="3">Maternal embryonic leucine zipper kinase</fullName>
        <ecNumber evidence="2">2.7.11.1</ecNumber>
    </recommendedName>
</protein>
<dbReference type="InterPro" id="IPR011009">
    <property type="entry name" value="Kinase-like_dom_sf"/>
</dbReference>
<keyword evidence="16" id="KW-1185">Reference proteome</keyword>
<dbReference type="PROSITE" id="PS50011">
    <property type="entry name" value="PROTEIN_KINASE_DOM"/>
    <property type="match status" value="1"/>
</dbReference>
<feature type="domain" description="KA1" evidence="14">
    <location>
        <begin position="542"/>
        <end position="595"/>
    </location>
</feature>
<evidence type="ECO:0000256" key="5">
    <source>
        <dbReference type="ARBA" id="ARBA00022679"/>
    </source>
</evidence>
<accession>A0A835CP62</accession>
<reference evidence="15 16" key="1">
    <citation type="submission" date="2020-08" db="EMBL/GenBank/DDBJ databases">
        <title>Aphidius gifuensis genome sequencing and assembly.</title>
        <authorList>
            <person name="Du Z."/>
        </authorList>
    </citation>
    <scope>NUCLEOTIDE SEQUENCE [LARGE SCALE GENOMIC DNA]</scope>
    <source>
        <strain evidence="15">YNYX2018</strain>
        <tissue evidence="15">Adults</tissue>
    </source>
</reference>
<keyword evidence="6" id="KW-0053">Apoptosis</keyword>
<dbReference type="GO" id="GO:0004674">
    <property type="term" value="F:protein serine/threonine kinase activity"/>
    <property type="evidence" value="ECO:0007669"/>
    <property type="project" value="UniProtKB-KW"/>
</dbReference>
<dbReference type="GO" id="GO:0005524">
    <property type="term" value="F:ATP binding"/>
    <property type="evidence" value="ECO:0007669"/>
    <property type="project" value="UniProtKB-UniRule"/>
</dbReference>
<dbReference type="CDD" id="cd14078">
    <property type="entry name" value="STKc_MELK"/>
    <property type="match status" value="1"/>
</dbReference>
<dbReference type="GO" id="GO:0006915">
    <property type="term" value="P:apoptotic process"/>
    <property type="evidence" value="ECO:0007669"/>
    <property type="project" value="UniProtKB-KW"/>
</dbReference>
<dbReference type="Proteomes" id="UP000639338">
    <property type="component" value="Unassembled WGS sequence"/>
</dbReference>